<sequence>MSDTKIIRRLKDYKGFHIWKDHTVKGEIYYYLCDPEEDEIIDVFRTLKDVKKAADRRI</sequence>
<dbReference type="AlphaFoldDB" id="E9S9Q3"/>
<proteinExistence type="predicted"/>
<dbReference type="RefSeq" id="WP_002847699.1">
    <property type="nucleotide sequence ID" value="NZ_ADKM02000045.1"/>
</dbReference>
<organism evidence="1 2">
    <name type="scientific">Ruminococcus albus 8</name>
    <dbReference type="NCBI Taxonomy" id="246199"/>
    <lineage>
        <taxon>Bacteria</taxon>
        <taxon>Bacillati</taxon>
        <taxon>Bacillota</taxon>
        <taxon>Clostridia</taxon>
        <taxon>Eubacteriales</taxon>
        <taxon>Oscillospiraceae</taxon>
        <taxon>Ruminococcus</taxon>
    </lineage>
</organism>
<name>E9S9Q3_RUMAL</name>
<gene>
    <name evidence="1" type="ORF">CUS_5149</name>
</gene>
<reference evidence="1 2" key="1">
    <citation type="submission" date="2011-02" db="EMBL/GenBank/DDBJ databases">
        <authorList>
            <person name="Nelson K.E."/>
            <person name="Sutton G."/>
            <person name="Torralba M."/>
            <person name="Durkin S."/>
            <person name="Harkins D."/>
            <person name="Montgomery R."/>
            <person name="Ziemer C."/>
            <person name="Klaassens E."/>
            <person name="Ocuiv P."/>
            <person name="Morrison M."/>
        </authorList>
    </citation>
    <scope>NUCLEOTIDE SEQUENCE [LARGE SCALE GENOMIC DNA]</scope>
    <source>
        <strain evidence="1 2">8</strain>
    </source>
</reference>
<accession>E9S9Q3</accession>
<comment type="caution">
    <text evidence="1">The sequence shown here is derived from an EMBL/GenBank/DDBJ whole genome shotgun (WGS) entry which is preliminary data.</text>
</comment>
<dbReference type="STRING" id="246199.CUS_5149"/>
<protein>
    <submittedName>
        <fullName evidence="1">Uncharacterized protein</fullName>
    </submittedName>
</protein>
<keyword evidence="2" id="KW-1185">Reference proteome</keyword>
<dbReference type="EMBL" id="ADKM02000045">
    <property type="protein sequence ID" value="EGC04016.1"/>
    <property type="molecule type" value="Genomic_DNA"/>
</dbReference>
<dbReference type="Proteomes" id="UP000004259">
    <property type="component" value="Unassembled WGS sequence"/>
</dbReference>
<evidence type="ECO:0000313" key="2">
    <source>
        <dbReference type="Proteomes" id="UP000004259"/>
    </source>
</evidence>
<evidence type="ECO:0000313" key="1">
    <source>
        <dbReference type="EMBL" id="EGC04016.1"/>
    </source>
</evidence>